<proteinExistence type="predicted"/>
<dbReference type="Gene3D" id="3.80.10.10">
    <property type="entry name" value="Ribonuclease Inhibitor"/>
    <property type="match status" value="1"/>
</dbReference>
<dbReference type="AlphaFoldDB" id="A0A0V0G8H8"/>
<evidence type="ECO:0000313" key="1">
    <source>
        <dbReference type="EMBL" id="JAP04157.1"/>
    </source>
</evidence>
<protein>
    <submittedName>
        <fullName evidence="1">Putative atp synthase subunit s mitochondrial</fullName>
    </submittedName>
</protein>
<accession>A0A0V0G8H8</accession>
<dbReference type="InterPro" id="IPR032675">
    <property type="entry name" value="LRR_dom_sf"/>
</dbReference>
<name>A0A0V0G8H8_TRIDM</name>
<sequence length="193" mass="22087">MLITSNYLRRSLPGTRTFYAALVSIFNRVSYSRIQAVGPDRACAEWLMRNGALIRWQGQPNFLKHYDNLPLDENDKTPYYIEEVDATDAAISHHGFPHLNGCNYITKMKFHNCWYFDDRSISQLNLIADSLCQLEITNCGEITDAGLTTLTDLRRLNDLRLGDLKQVKDIMGRVAQIQQALPECSVYILPTQK</sequence>
<organism evidence="1">
    <name type="scientific">Triatoma dimidiata</name>
    <name type="common">Kissing bug</name>
    <name type="synonym">Meccus dimidiatus</name>
    <dbReference type="NCBI Taxonomy" id="72491"/>
    <lineage>
        <taxon>Eukaryota</taxon>
        <taxon>Metazoa</taxon>
        <taxon>Ecdysozoa</taxon>
        <taxon>Arthropoda</taxon>
        <taxon>Hexapoda</taxon>
        <taxon>Insecta</taxon>
        <taxon>Pterygota</taxon>
        <taxon>Neoptera</taxon>
        <taxon>Paraneoptera</taxon>
        <taxon>Hemiptera</taxon>
        <taxon>Heteroptera</taxon>
        <taxon>Panheteroptera</taxon>
        <taxon>Cimicomorpha</taxon>
        <taxon>Reduviidae</taxon>
        <taxon>Triatominae</taxon>
        <taxon>Triatoma</taxon>
    </lineage>
</organism>
<dbReference type="EMBL" id="GECL01001967">
    <property type="protein sequence ID" value="JAP04157.1"/>
    <property type="molecule type" value="Transcribed_RNA"/>
</dbReference>
<reference evidence="1" key="1">
    <citation type="journal article" date="2018" name="J. Proteomics">
        <title>Exploring the molecular complexity of Triatoma dimidiata sialome.</title>
        <authorList>
            <person name="Santiago P.B."/>
            <person name="de Araujo C.N."/>
            <person name="Charneau S."/>
            <person name="Bastos I.M.D."/>
            <person name="Assumpcao T.C.F."/>
            <person name="Queiroz R.M.L."/>
            <person name="Praca Y.R."/>
            <person name="Cordeiro T.M."/>
            <person name="Garcia C.H.S."/>
            <person name="da Silva I.G."/>
            <person name="Raiol T."/>
            <person name="Motta F.N."/>
            <person name="de Araujo Oliveira J.V."/>
            <person name="de Sousa M.V."/>
            <person name="Ribeiro J.M.C."/>
            <person name="de Santana J.M."/>
        </authorList>
    </citation>
    <scope>NUCLEOTIDE SEQUENCE</scope>
    <source>
        <strain evidence="1">Santander</strain>
        <tissue evidence="1">Salivary glands</tissue>
    </source>
</reference>
<dbReference type="SUPFAM" id="SSF52047">
    <property type="entry name" value="RNI-like"/>
    <property type="match status" value="1"/>
</dbReference>